<feature type="domain" description="Glycosyltransferase subfamily 4-like N-terminal" evidence="1">
    <location>
        <begin position="18"/>
        <end position="178"/>
    </location>
</feature>
<name>A0A6F8V9S4_9PROT</name>
<dbReference type="SUPFAM" id="SSF53756">
    <property type="entry name" value="UDP-Glycosyltransferase/glycogen phosphorylase"/>
    <property type="match status" value="1"/>
</dbReference>
<sequence>MTKHEIPLIAHIVHHFRVGGMENGMINLINHMPKERFRHVVICLDDYTDFRARIRRDDVDFYALAKPAGRDISWYFRLWRLLRALAPDIVHTRNLSAIEGQFVAMAAGVRARIHGEHGRDVFDLHGKNRKYNLLRKMARPVVGHYIAVSRDLEQWLIDTVGVPPQRVSQIYNGVDSTRFHPREGARNIGPAGFADETAFVIGSVGRMAEVKDYPNLVRAFIRLLEIEPSARQRARLVIIGEGVSRDTCLNLLREAGAEQLAWLPGERSDVAELMRNMDLFVLPSLGEGISNTILEAMACGLPIVATQVGGNPELVEDARTGALVPVSDTEVLVQTLLKFFGNENMVESQGQASRARIETQFSMQAMARDYLSVYDSVFRSAQR</sequence>
<dbReference type="NCBIfam" id="TIGR03088">
    <property type="entry name" value="stp2"/>
    <property type="match status" value="1"/>
</dbReference>
<keyword evidence="2" id="KW-0808">Transferase</keyword>
<gene>
    <name evidence="2" type="ORF">SKTS_14790</name>
</gene>
<dbReference type="Proteomes" id="UP000502260">
    <property type="component" value="Chromosome"/>
</dbReference>
<dbReference type="Gene3D" id="3.40.50.2000">
    <property type="entry name" value="Glycogen Phosphorylase B"/>
    <property type="match status" value="2"/>
</dbReference>
<evidence type="ECO:0000313" key="2">
    <source>
        <dbReference type="EMBL" id="BCB26593.1"/>
    </source>
</evidence>
<dbReference type="KEGG" id="slac:SKTS_14790"/>
<keyword evidence="3" id="KW-1185">Reference proteome</keyword>
<dbReference type="RefSeq" id="WP_173062606.1">
    <property type="nucleotide sequence ID" value="NZ_AP022853.1"/>
</dbReference>
<dbReference type="InterPro" id="IPR028098">
    <property type="entry name" value="Glyco_trans_4-like_N"/>
</dbReference>
<dbReference type="GO" id="GO:0016757">
    <property type="term" value="F:glycosyltransferase activity"/>
    <property type="evidence" value="ECO:0007669"/>
    <property type="project" value="UniProtKB-ARBA"/>
</dbReference>
<organism evidence="2 3">
    <name type="scientific">Sulfurimicrobium lacus</name>
    <dbReference type="NCBI Taxonomy" id="2715678"/>
    <lineage>
        <taxon>Bacteria</taxon>
        <taxon>Pseudomonadati</taxon>
        <taxon>Pseudomonadota</taxon>
        <taxon>Betaproteobacteria</taxon>
        <taxon>Nitrosomonadales</taxon>
        <taxon>Sulfuricellaceae</taxon>
        <taxon>Sulfurimicrobium</taxon>
    </lineage>
</organism>
<evidence type="ECO:0000313" key="3">
    <source>
        <dbReference type="Proteomes" id="UP000502260"/>
    </source>
</evidence>
<dbReference type="AlphaFoldDB" id="A0A6F8V9S4"/>
<accession>A0A6F8V9S4</accession>
<protein>
    <submittedName>
        <fullName evidence="2">Glycosyl transferase family 1</fullName>
    </submittedName>
</protein>
<evidence type="ECO:0000259" key="1">
    <source>
        <dbReference type="Pfam" id="PF13439"/>
    </source>
</evidence>
<dbReference type="PANTHER" id="PTHR12526:SF630">
    <property type="entry name" value="GLYCOSYLTRANSFERASE"/>
    <property type="match status" value="1"/>
</dbReference>
<dbReference type="EMBL" id="AP022853">
    <property type="protein sequence ID" value="BCB26593.1"/>
    <property type="molecule type" value="Genomic_DNA"/>
</dbReference>
<dbReference type="Pfam" id="PF13692">
    <property type="entry name" value="Glyco_trans_1_4"/>
    <property type="match status" value="1"/>
</dbReference>
<reference evidence="3" key="1">
    <citation type="submission" date="2020-03" db="EMBL/GenBank/DDBJ databases">
        <title>Complete genome sequence of sulfur-oxidizing bacterium skT11.</title>
        <authorList>
            <person name="Kanda M."/>
            <person name="Kojima H."/>
            <person name="Fukui M."/>
        </authorList>
    </citation>
    <scope>NUCLEOTIDE SEQUENCE [LARGE SCALE GENOMIC DNA]</scope>
    <source>
        <strain evidence="3">skT11</strain>
    </source>
</reference>
<proteinExistence type="predicted"/>
<dbReference type="PANTHER" id="PTHR12526">
    <property type="entry name" value="GLYCOSYLTRANSFERASE"/>
    <property type="match status" value="1"/>
</dbReference>
<dbReference type="Pfam" id="PF13439">
    <property type="entry name" value="Glyco_transf_4"/>
    <property type="match status" value="1"/>
</dbReference>
<dbReference type="InterPro" id="IPR017522">
    <property type="entry name" value="Sugar_tfrase_PEP-CTERM_Stp2"/>
</dbReference>